<keyword evidence="2" id="KW-1003">Cell membrane</keyword>
<evidence type="ECO:0000256" key="4">
    <source>
        <dbReference type="ARBA" id="ARBA00022989"/>
    </source>
</evidence>
<reference evidence="8" key="1">
    <citation type="journal article" date="2020" name="mSystems">
        <title>Genome- and Community-Level Interaction Insights into Carbon Utilization and Element Cycling Functions of Hydrothermarchaeota in Hydrothermal Sediment.</title>
        <authorList>
            <person name="Zhou Z."/>
            <person name="Liu Y."/>
            <person name="Xu W."/>
            <person name="Pan J."/>
            <person name="Luo Z.H."/>
            <person name="Li M."/>
        </authorList>
    </citation>
    <scope>NUCLEOTIDE SEQUENCE [LARGE SCALE GENOMIC DNA]</scope>
    <source>
        <strain evidence="8">SpSt-640</strain>
    </source>
</reference>
<feature type="transmembrane region" description="Helical" evidence="6">
    <location>
        <begin position="380"/>
        <end position="401"/>
    </location>
</feature>
<feature type="transmembrane region" description="Helical" evidence="6">
    <location>
        <begin position="227"/>
        <end position="251"/>
    </location>
</feature>
<dbReference type="InterPro" id="IPR020846">
    <property type="entry name" value="MFS_dom"/>
</dbReference>
<feature type="transmembrane region" description="Helical" evidence="6">
    <location>
        <begin position="257"/>
        <end position="281"/>
    </location>
</feature>
<feature type="transmembrane region" description="Helical" evidence="6">
    <location>
        <begin position="184"/>
        <end position="206"/>
    </location>
</feature>
<feature type="transmembrane region" description="Helical" evidence="6">
    <location>
        <begin position="42"/>
        <end position="64"/>
    </location>
</feature>
<feature type="transmembrane region" description="Helical" evidence="6">
    <location>
        <begin position="18"/>
        <end position="36"/>
    </location>
</feature>
<dbReference type="PROSITE" id="PS50850">
    <property type="entry name" value="MFS"/>
    <property type="match status" value="1"/>
</dbReference>
<name>A0A7V4CNM2_FERPE</name>
<dbReference type="AlphaFoldDB" id="A0A7V4CNM2"/>
<evidence type="ECO:0000256" key="1">
    <source>
        <dbReference type="ARBA" id="ARBA00004651"/>
    </source>
</evidence>
<accession>A0A7V4CNM2</accession>
<dbReference type="SUPFAM" id="SSF103473">
    <property type="entry name" value="MFS general substrate transporter"/>
    <property type="match status" value="1"/>
</dbReference>
<keyword evidence="3 6" id="KW-0812">Transmembrane</keyword>
<evidence type="ECO:0000259" key="7">
    <source>
        <dbReference type="PROSITE" id="PS50850"/>
    </source>
</evidence>
<feature type="transmembrane region" description="Helical" evidence="6">
    <location>
        <begin position="352"/>
        <end position="374"/>
    </location>
</feature>
<evidence type="ECO:0000313" key="8">
    <source>
        <dbReference type="EMBL" id="HGQ77614.1"/>
    </source>
</evidence>
<dbReference type="InterPro" id="IPR036259">
    <property type="entry name" value="MFS_trans_sf"/>
</dbReference>
<evidence type="ECO:0000256" key="5">
    <source>
        <dbReference type="ARBA" id="ARBA00023136"/>
    </source>
</evidence>
<dbReference type="PANTHER" id="PTHR42688">
    <property type="entry name" value="CONSERVED PROTEIN"/>
    <property type="match status" value="1"/>
</dbReference>
<comment type="subcellular location">
    <subcellularLocation>
        <location evidence="1">Cell membrane</location>
        <topology evidence="1">Multi-pass membrane protein</topology>
    </subcellularLocation>
</comment>
<proteinExistence type="predicted"/>
<sequence>MGEVNLNMDNELPQKRKALYFVILMGLVSLFSDITYEGARSLVGPYLGLLGATAVVVSSIAGFGELLGYTLRFLTGRLVDKTRKYWFFAILGYSMNLFVIPTLALTKHWYTAAILIILERVGKALRKPAKDTITSFAGSQLGYGTTFAIEEFLDQIGATIGPFVMSVTIAQNIKLETVDAYRKAFGFLLFPALITIGIITVARILVPEPDKMEKNQSKARNVKFDKAFYLYLISISLIAFGFADFALIGYHVQSNKILSPVLIPVAYMIAMIVDAFASLIFGRLFDKFGIVIMAFASFITSFYAFFSFGMSKEAVFLGSVLWGIGMGANESIMKATVAKLVSSEIRGTAYGFFNAIFGVAWFIGSAVLGILYAINRFYLIYLALFTQLLAAVLLLYLSIMIKKQTTV</sequence>
<feature type="transmembrane region" description="Helical" evidence="6">
    <location>
        <begin position="288"/>
        <end position="308"/>
    </location>
</feature>
<dbReference type="PANTHER" id="PTHR42688:SF1">
    <property type="entry name" value="BLR5212 PROTEIN"/>
    <property type="match status" value="1"/>
</dbReference>
<dbReference type="Pfam" id="PF07690">
    <property type="entry name" value="MFS_1"/>
    <property type="match status" value="1"/>
</dbReference>
<dbReference type="EMBL" id="DTBH01000146">
    <property type="protein sequence ID" value="HGQ77614.1"/>
    <property type="molecule type" value="Genomic_DNA"/>
</dbReference>
<feature type="domain" description="Major facilitator superfamily (MFS) profile" evidence="7">
    <location>
        <begin position="227"/>
        <end position="407"/>
    </location>
</feature>
<evidence type="ECO:0000256" key="3">
    <source>
        <dbReference type="ARBA" id="ARBA00022692"/>
    </source>
</evidence>
<feature type="transmembrane region" description="Helical" evidence="6">
    <location>
        <begin position="314"/>
        <end position="332"/>
    </location>
</feature>
<dbReference type="Gene3D" id="1.20.1250.20">
    <property type="entry name" value="MFS general substrate transporter like domains"/>
    <property type="match status" value="2"/>
</dbReference>
<gene>
    <name evidence="8" type="ORF">ENU12_06900</name>
</gene>
<dbReference type="GO" id="GO:0005886">
    <property type="term" value="C:plasma membrane"/>
    <property type="evidence" value="ECO:0007669"/>
    <property type="project" value="UniProtKB-SubCell"/>
</dbReference>
<keyword evidence="5 6" id="KW-0472">Membrane</keyword>
<dbReference type="InterPro" id="IPR011701">
    <property type="entry name" value="MFS"/>
</dbReference>
<protein>
    <submittedName>
        <fullName evidence="8">MFS transporter</fullName>
    </submittedName>
</protein>
<comment type="caution">
    <text evidence="8">The sequence shown here is derived from an EMBL/GenBank/DDBJ whole genome shotgun (WGS) entry which is preliminary data.</text>
</comment>
<feature type="transmembrane region" description="Helical" evidence="6">
    <location>
        <begin position="85"/>
        <end position="105"/>
    </location>
</feature>
<evidence type="ECO:0000256" key="2">
    <source>
        <dbReference type="ARBA" id="ARBA00022475"/>
    </source>
</evidence>
<dbReference type="OrthoDB" id="9803985at2"/>
<dbReference type="GO" id="GO:0022857">
    <property type="term" value="F:transmembrane transporter activity"/>
    <property type="evidence" value="ECO:0007669"/>
    <property type="project" value="InterPro"/>
</dbReference>
<dbReference type="CDD" id="cd17370">
    <property type="entry name" value="MFS_MJ1317_like"/>
    <property type="match status" value="1"/>
</dbReference>
<keyword evidence="4 6" id="KW-1133">Transmembrane helix</keyword>
<dbReference type="InterPro" id="IPR052425">
    <property type="entry name" value="Uncharacterized_MFS-type"/>
</dbReference>
<evidence type="ECO:0000256" key="6">
    <source>
        <dbReference type="SAM" id="Phobius"/>
    </source>
</evidence>
<organism evidence="8">
    <name type="scientific">Fervidobacterium pennivorans</name>
    <dbReference type="NCBI Taxonomy" id="93466"/>
    <lineage>
        <taxon>Bacteria</taxon>
        <taxon>Thermotogati</taxon>
        <taxon>Thermotogota</taxon>
        <taxon>Thermotogae</taxon>
        <taxon>Thermotogales</taxon>
        <taxon>Fervidobacteriaceae</taxon>
        <taxon>Fervidobacterium</taxon>
    </lineage>
</organism>